<dbReference type="RefSeq" id="WP_086673275.1">
    <property type="nucleotide sequence ID" value="NZ_FNUJ01000003.1"/>
</dbReference>
<keyword evidence="5" id="KW-1185">Reference proteome</keyword>
<dbReference type="Proteomes" id="UP000198878">
    <property type="component" value="Unassembled WGS sequence"/>
</dbReference>
<dbReference type="STRING" id="218821.SAMN05421837_1031001"/>
<dbReference type="InterPro" id="IPR036388">
    <property type="entry name" value="WH-like_DNA-bd_sf"/>
</dbReference>
<dbReference type="InterPro" id="IPR001867">
    <property type="entry name" value="OmpR/PhoB-type_DNA-bd"/>
</dbReference>
<dbReference type="GO" id="GO:0003677">
    <property type="term" value="F:DNA binding"/>
    <property type="evidence" value="ECO:0007669"/>
    <property type="project" value="UniProtKB-UniRule"/>
</dbReference>
<feature type="DNA-binding region" description="OmpR/PhoB-type" evidence="2">
    <location>
        <begin position="15"/>
        <end position="110"/>
    </location>
</feature>
<feature type="domain" description="OmpR/PhoB-type" evidence="3">
    <location>
        <begin position="15"/>
        <end position="110"/>
    </location>
</feature>
<sequence length="112" mass="12208">MIDQPGTSVPYAPVPERIQVGGLDLHLDGYRVFASGESLVLSRKEFEILYSLARARGRVCSRKQLQAEVWGDGTHTGSRSLDFHIRSLRVKLGDPGAIVTVRSIGYKIGVAG</sequence>
<dbReference type="CDD" id="cd00383">
    <property type="entry name" value="trans_reg_C"/>
    <property type="match status" value="1"/>
</dbReference>
<reference evidence="5" key="1">
    <citation type="submission" date="2016-10" db="EMBL/GenBank/DDBJ databases">
        <authorList>
            <person name="Varghese N."/>
            <person name="Submissions S."/>
        </authorList>
    </citation>
    <scope>NUCLEOTIDE SEQUENCE [LARGE SCALE GENOMIC DNA]</scope>
    <source>
        <strain evidence="5">DSM 44654</strain>
    </source>
</reference>
<keyword evidence="1 2" id="KW-0238">DNA-binding</keyword>
<evidence type="ECO:0000256" key="1">
    <source>
        <dbReference type="ARBA" id="ARBA00023125"/>
    </source>
</evidence>
<name>A0A1H5QNP2_9PSEU</name>
<organism evidence="4 5">
    <name type="scientific">Amycolatopsis pretoriensis</name>
    <dbReference type="NCBI Taxonomy" id="218821"/>
    <lineage>
        <taxon>Bacteria</taxon>
        <taxon>Bacillati</taxon>
        <taxon>Actinomycetota</taxon>
        <taxon>Actinomycetes</taxon>
        <taxon>Pseudonocardiales</taxon>
        <taxon>Pseudonocardiaceae</taxon>
        <taxon>Amycolatopsis</taxon>
    </lineage>
</organism>
<proteinExistence type="predicted"/>
<evidence type="ECO:0000259" key="3">
    <source>
        <dbReference type="PROSITE" id="PS51755"/>
    </source>
</evidence>
<dbReference type="EMBL" id="FNUJ01000003">
    <property type="protein sequence ID" value="SEF27706.1"/>
    <property type="molecule type" value="Genomic_DNA"/>
</dbReference>
<dbReference type="AlphaFoldDB" id="A0A1H5QNP2"/>
<evidence type="ECO:0000256" key="2">
    <source>
        <dbReference type="PROSITE-ProRule" id="PRU01091"/>
    </source>
</evidence>
<dbReference type="InterPro" id="IPR016032">
    <property type="entry name" value="Sig_transdc_resp-reg_C-effctor"/>
</dbReference>
<dbReference type="SUPFAM" id="SSF46894">
    <property type="entry name" value="C-terminal effector domain of the bipartite response regulators"/>
    <property type="match status" value="1"/>
</dbReference>
<dbReference type="Pfam" id="PF00486">
    <property type="entry name" value="Trans_reg_C"/>
    <property type="match status" value="1"/>
</dbReference>
<accession>A0A1H5QNP2</accession>
<dbReference type="GO" id="GO:0000160">
    <property type="term" value="P:phosphorelay signal transduction system"/>
    <property type="evidence" value="ECO:0007669"/>
    <property type="project" value="InterPro"/>
</dbReference>
<evidence type="ECO:0000313" key="5">
    <source>
        <dbReference type="Proteomes" id="UP000198878"/>
    </source>
</evidence>
<gene>
    <name evidence="4" type="ORF">SAMN05421837_1031001</name>
</gene>
<dbReference type="PROSITE" id="PS51755">
    <property type="entry name" value="OMPR_PHOB"/>
    <property type="match status" value="1"/>
</dbReference>
<dbReference type="SMART" id="SM00862">
    <property type="entry name" value="Trans_reg_C"/>
    <property type="match status" value="1"/>
</dbReference>
<evidence type="ECO:0000313" key="4">
    <source>
        <dbReference type="EMBL" id="SEF27706.1"/>
    </source>
</evidence>
<dbReference type="GO" id="GO:0006355">
    <property type="term" value="P:regulation of DNA-templated transcription"/>
    <property type="evidence" value="ECO:0007669"/>
    <property type="project" value="InterPro"/>
</dbReference>
<protein>
    <submittedName>
        <fullName evidence="4">Transcriptional regulatory protein, C terminal</fullName>
    </submittedName>
</protein>
<dbReference type="Gene3D" id="1.10.10.10">
    <property type="entry name" value="Winged helix-like DNA-binding domain superfamily/Winged helix DNA-binding domain"/>
    <property type="match status" value="1"/>
</dbReference>